<comment type="caution">
    <text evidence="1">The sequence shown here is derived from an EMBL/GenBank/DDBJ whole genome shotgun (WGS) entry which is preliminary data.</text>
</comment>
<evidence type="ECO:0000313" key="2">
    <source>
        <dbReference type="Proteomes" id="UP001241377"/>
    </source>
</evidence>
<proteinExistence type="predicted"/>
<sequence length="795" mass="87308">MAAALDTLARYRTLGARQSPAVVRLGKQVLESGTRLGTQEWAVREQITIAALDVGDVPLAEALHLESLGKYASARIIYHGLLGKRDGVEVPRVTDGLDKEGAAGQDDGSEGRRVMALWKGEADECFITAHQRLITLALYPPTAAASQPAYSNTTLPPDAEAIRNALPLLTAYLDTFHSDPDAWALLADLYILASPGLAPSSSLTTTTKEWGIDALFANGTIHQQAITTTLTPSSAPLEGGYLAQALTSLAQLTLLEPWNPVPLVRFGEVQLLMGDVETGFKTLLRSVEMGSQPYPGSNDPQAGDENVAKEYDAVVRNNHAEEAKSTEAITVGGWKTRVWWDLAAVESAALAFAGALVSLGYANFFLWFAVLANRTVENAPEVPVDAQDKESPVPVPVPIPYLIAYTPCSRLDPLQIAQVDECSEDNALPRRLVAGRYVEYPETQAVKGKLRDDSTTYASDKEQLLPPLPFQTSLPGLADTMCQALAICARTVDDTYNWSDFARRRQHNLPALVKQFTRPPSSPPGHNETRNINSREQLLAIQHDLESCVAEYETDLLIWLDTDVFSSSATSSNTSTAKCPVAKVSLADMPTASTSARAMMFEQKLQQHATLPGHAGLNNNRRAKIRKTHEARLKATSWLVAMLDLSSDILQLVSTSLQLVERADERGFTDKGMRRSRLWLPKLGKHWLFKAPNKGRLVDDMGASSSAVQKQAELESAEREEGEDVAFIAQHRLARTLTRDERVKHLQRQEDDRRADIAADKAHASEQGELKGRRQPRRRAYQAFQVDIERKAFKA</sequence>
<gene>
    <name evidence="1" type="ORF">QFC19_005153</name>
</gene>
<organism evidence="1 2">
    <name type="scientific">Naganishia cerealis</name>
    <dbReference type="NCBI Taxonomy" id="610337"/>
    <lineage>
        <taxon>Eukaryota</taxon>
        <taxon>Fungi</taxon>
        <taxon>Dikarya</taxon>
        <taxon>Basidiomycota</taxon>
        <taxon>Agaricomycotina</taxon>
        <taxon>Tremellomycetes</taxon>
        <taxon>Filobasidiales</taxon>
        <taxon>Filobasidiaceae</taxon>
        <taxon>Naganishia</taxon>
    </lineage>
</organism>
<reference evidence="1" key="1">
    <citation type="submission" date="2023-04" db="EMBL/GenBank/DDBJ databases">
        <title>Draft Genome sequencing of Naganishia species isolated from polar environments using Oxford Nanopore Technology.</title>
        <authorList>
            <person name="Leo P."/>
            <person name="Venkateswaran K."/>
        </authorList>
    </citation>
    <scope>NUCLEOTIDE SEQUENCE</scope>
    <source>
        <strain evidence="1">MNA-CCFEE 5261</strain>
    </source>
</reference>
<accession>A0ACC2VPY5</accession>
<protein>
    <submittedName>
        <fullName evidence="1">Uncharacterized protein</fullName>
    </submittedName>
</protein>
<keyword evidence="2" id="KW-1185">Reference proteome</keyword>
<name>A0ACC2VPY5_9TREE</name>
<evidence type="ECO:0000313" key="1">
    <source>
        <dbReference type="EMBL" id="KAJ9101500.1"/>
    </source>
</evidence>
<dbReference type="Proteomes" id="UP001241377">
    <property type="component" value="Unassembled WGS sequence"/>
</dbReference>
<dbReference type="EMBL" id="JASBWR010000057">
    <property type="protein sequence ID" value="KAJ9101500.1"/>
    <property type="molecule type" value="Genomic_DNA"/>
</dbReference>